<dbReference type="GeneID" id="5856435"/>
<dbReference type="VEuPathDB" id="FungiDB:MGL_0722"/>
<sequence length="287" mass="32936">MDISRVWDEIVLLRSTLLPDEFSWRGTPDETEVWERVYEACQDGQPLPMSVPPQQVHLSLCVNKQLGVSMNVKLNESNARPGISVFVQRTDLISQAQLTDMVQQRLDECALQDISHRTFDVLNLLHEITSEIEEVHECISVDQERFQHAVARQANAQSLAMKRVIFWSHHLVAPSKRRQFAAWCPELGVWGLFKLGYPGFLCFEGACDDVDDMVRRVKGMQWAAISMRTEVAWTFIRTDDMLGTTLEAAIRHCPLAKARPLYEKVRTDAKEIESMSEFVAWYVIFPP</sequence>
<dbReference type="OrthoDB" id="432412at2759"/>
<protein>
    <submittedName>
        <fullName evidence="1">Uncharacterized protein</fullName>
    </submittedName>
</protein>
<dbReference type="InterPro" id="IPR017359">
    <property type="entry name" value="Phi-like"/>
</dbReference>
<reference evidence="1 2" key="1">
    <citation type="journal article" date="2007" name="Proc. Natl. Acad. Sci. U.S.A.">
        <title>Dandruff-associated Malassezia genomes reveal convergent and divergent virulence traits shared with plant and human fungal pathogens.</title>
        <authorList>
            <person name="Xu J."/>
            <person name="Saunders C.W."/>
            <person name="Hu P."/>
            <person name="Grant R.A."/>
            <person name="Boekhout T."/>
            <person name="Kuramae E.E."/>
            <person name="Kronstad J.W."/>
            <person name="Deangelis Y.M."/>
            <person name="Reeder N.L."/>
            <person name="Johnstone K.R."/>
            <person name="Leland M."/>
            <person name="Fieno A.M."/>
            <person name="Begley W.M."/>
            <person name="Sun Y."/>
            <person name="Lacey M.P."/>
            <person name="Chaudhary T."/>
            <person name="Keough T."/>
            <person name="Chu L."/>
            <person name="Sears R."/>
            <person name="Yuan B."/>
            <person name="Dawson T.L.Jr."/>
        </authorList>
    </citation>
    <scope>NUCLEOTIDE SEQUENCE [LARGE SCALE GENOMIC DNA]</scope>
    <source>
        <strain evidence="2">ATCC MYA-4612 / CBS 7966</strain>
    </source>
</reference>
<dbReference type="RefSeq" id="XP_001732129.1">
    <property type="nucleotide sequence ID" value="XM_001732077.1"/>
</dbReference>
<dbReference type="AlphaFoldDB" id="A8PUM9"/>
<dbReference type="KEGG" id="mgl:MGL_0722"/>
<dbReference type="InParanoid" id="A8PUM9"/>
<proteinExistence type="predicted"/>
<comment type="caution">
    <text evidence="1">The sequence shown here is derived from an EMBL/GenBank/DDBJ whole genome shotgun (WGS) entry which is preliminary data.</text>
</comment>
<dbReference type="OMA" id="WSHHLVA"/>
<dbReference type="CDD" id="cd24163">
    <property type="entry name" value="RWDD2_C"/>
    <property type="match status" value="1"/>
</dbReference>
<keyword evidence="2" id="KW-1185">Reference proteome</keyword>
<dbReference type="STRING" id="425265.A8PUM9"/>
<dbReference type="PANTHER" id="PTHR15955:SF8">
    <property type="entry name" value="RWD DOMAIN-CONTAINING PROTEIN 2B-RELATED"/>
    <property type="match status" value="1"/>
</dbReference>
<evidence type="ECO:0000313" key="2">
    <source>
        <dbReference type="Proteomes" id="UP000008837"/>
    </source>
</evidence>
<dbReference type="EMBL" id="AAYY01000002">
    <property type="protein sequence ID" value="EDP44915.1"/>
    <property type="molecule type" value="Genomic_DNA"/>
</dbReference>
<gene>
    <name evidence="1" type="ORF">MGL_0722</name>
</gene>
<dbReference type="Proteomes" id="UP000008837">
    <property type="component" value="Unassembled WGS sequence"/>
</dbReference>
<evidence type="ECO:0000313" key="1">
    <source>
        <dbReference type="EMBL" id="EDP44915.1"/>
    </source>
</evidence>
<organism evidence="1 2">
    <name type="scientific">Malassezia globosa (strain ATCC MYA-4612 / CBS 7966)</name>
    <name type="common">Dandruff-associated fungus</name>
    <dbReference type="NCBI Taxonomy" id="425265"/>
    <lineage>
        <taxon>Eukaryota</taxon>
        <taxon>Fungi</taxon>
        <taxon>Dikarya</taxon>
        <taxon>Basidiomycota</taxon>
        <taxon>Ustilaginomycotina</taxon>
        <taxon>Malasseziomycetes</taxon>
        <taxon>Malasseziales</taxon>
        <taxon>Malasseziaceae</taxon>
        <taxon>Malassezia</taxon>
    </lineage>
</organism>
<name>A8PUM9_MALGO</name>
<dbReference type="InterPro" id="IPR059181">
    <property type="entry name" value="RWDD2A-B_C"/>
</dbReference>
<dbReference type="PANTHER" id="PTHR15955">
    <property type="entry name" value="RWD DOMAIN CONTAINING PROTEIN 2"/>
    <property type="match status" value="1"/>
</dbReference>
<accession>A8PUM9</accession>